<feature type="coiled-coil region" evidence="1">
    <location>
        <begin position="340"/>
        <end position="374"/>
    </location>
</feature>
<proteinExistence type="predicted"/>
<keyword evidence="1" id="KW-0175">Coiled coil</keyword>
<gene>
    <name evidence="3" type="ORF">DMENIID0002_08550</name>
</gene>
<name>A0AAT9G8U4_9RICK</name>
<feature type="compositionally biased region" description="Polar residues" evidence="2">
    <location>
        <begin position="1299"/>
        <end position="1310"/>
    </location>
</feature>
<organism evidence="3">
    <name type="scientific">Candidatus Tisiphia endosymbiont of Sergentomyia squamirostris</name>
    <dbReference type="NCBI Taxonomy" id="3113639"/>
    <lineage>
        <taxon>Bacteria</taxon>
        <taxon>Pseudomonadati</taxon>
        <taxon>Pseudomonadota</taxon>
        <taxon>Alphaproteobacteria</taxon>
        <taxon>Rickettsiales</taxon>
        <taxon>Rickettsiaceae</taxon>
        <taxon>Rickettsieae</taxon>
        <taxon>Candidatus Tisiphia</taxon>
    </lineage>
</organism>
<evidence type="ECO:0000256" key="1">
    <source>
        <dbReference type="SAM" id="Coils"/>
    </source>
</evidence>
<evidence type="ECO:0000256" key="2">
    <source>
        <dbReference type="SAM" id="MobiDB-lite"/>
    </source>
</evidence>
<accession>A0AAT9G8U4</accession>
<dbReference type="EMBL" id="AP029170">
    <property type="protein sequence ID" value="BFD46209.1"/>
    <property type="molecule type" value="Genomic_DNA"/>
</dbReference>
<dbReference type="Gene3D" id="2.160.20.80">
    <property type="entry name" value="E3 ubiquitin-protein ligase SopA"/>
    <property type="match status" value="1"/>
</dbReference>
<dbReference type="SUPFAM" id="SSF141571">
    <property type="entry name" value="Pentapeptide repeat-like"/>
    <property type="match status" value="1"/>
</dbReference>
<evidence type="ECO:0000313" key="3">
    <source>
        <dbReference type="EMBL" id="BFD46209.1"/>
    </source>
</evidence>
<protein>
    <submittedName>
        <fullName evidence="3">Uncharacterized protein</fullName>
    </submittedName>
</protein>
<feature type="region of interest" description="Disordered" evidence="2">
    <location>
        <begin position="1275"/>
        <end position="1310"/>
    </location>
</feature>
<feature type="region of interest" description="Disordered" evidence="2">
    <location>
        <begin position="140"/>
        <end position="166"/>
    </location>
</feature>
<reference evidence="3" key="1">
    <citation type="submission" date="2024-01" db="EMBL/GenBank/DDBJ databases">
        <title>Sequencing the genomes of a sandfly, Sergentomyia squamirostris, and its two endosymbionts.</title>
        <authorList>
            <person name="Itokawa K."/>
            <person name="Sanjoba C."/>
        </authorList>
    </citation>
    <scope>NUCLEOTIDE SEQUENCE</scope>
    <source>
        <strain evidence="3">RiSSQ</strain>
    </source>
</reference>
<sequence length="1310" mass="146706">MLTINKGELDMSKTNDKVSIFTKVVKQVFKSANHTLKNLQENIYKKEKEVLDIKNLKDKEKIAKQSAKIEKKIKKIEEYKKLVEQRQANLLAEITKYKELIELARQKPQEKKTREQLKSWEEKLNACNKEIEDYNKLVNSHDKQQAVKETKQEQKQEEQQKKQEKKEIKQQQKRELSYQEEKEKFFKICSDILKDQTRLEKILSPLAEPRTKEKGIGKGQAFKAAIEGIQFAVSHAKTTVGVITSGGFYAKEIEKLQKILNGEEKYDPSNPPFFIKLLQDTDTKTFLTQNVEIINGLVENLAPILTKIALKELGKIDEIQKDFNSKKDDIQKLPELDKELQELKSSTIRKESKVKELEEKIDSLKSLQARYDRAILLQELKKAGFDEKYINSQLLPIVKNIVVEILKNPENIIEIVQLTADRALSDNPQVKKDLLGTILDKIDISVLIKNDILSKFLINDGENIAKASQIIIESNTELQGTLSSLGIGKELLPKVVPVLSELIGNVLADHEGVSNIYEALKPVILNDTDDKVQEAKTISEVSHLDKQGGAKKLAIIKQLPNILLQDATLATLKEKLPDVLAKNKTEIANIAVQVLPKLLETLKSNAKSLAQSNTQNLEKEDIYKVVASPIIPILANVNPEFYGKVIPIAIDVLQNTMKALSLEQIKELYQDIQTITQDTSDIELKDQATGRVIKQFIGLLENADIQQNIKEDLPNLLRENTETIKAIVNNISNNNPQIARYAVPQELIDATVPLMVDIVSAGLSTVPELVGINSNLAKYQNEASNEASLGILSNIIDDVGRVAQNITPLLTKNIPAYLQQNKDTILAVTKNVTEQQEIKNALDPAGVKPELVLKMAELAIDTVPQILPIATDLVNATLKDKEGVTTIITKIQDLVNSPEQEKGAQAITVADSILDFINKPGNIGVRKIIDKDIPNFLSNNAERFGAVVDEFLNTTVVGRNLKVKGQEIIELTSKKIPDLTKIAEQFKTGNYNMVMFGIFKLLSDKKLLGIVSETLVEGARFLIQRSFTSLRTRRQKWSKSLGKIHFAFSEKDSQKSSEQIDERKLDLGELLQQQADATDIGTISKTVEYSLISKDFRGFVFDKENPIPTKNVIVNGFNFDKAIFKERSFQNSEISNCSFKGAIFKDKISFEGTTIDAKSLKTLLPAINQYNKNHANNKITLDNVKIVGDISGLTFKDISMKGTDLTEAQFTSEDSKSKTISKAMFDQVSFDERTKLPEHKKDVQSEARKIGQEATSYVAKNTKSKNSEMAINDIKDSVSKHVVPNGTSNSDIKHLPSPKSKQTAITGSVI</sequence>